<dbReference type="GeneID" id="34455227"/>
<reference evidence="2 3" key="1">
    <citation type="journal article" date="2016" name="Genome Biol. Evol.">
        <title>Draft genome sequence of an aflatoxigenic Aspergillus species, A. bombycis.</title>
        <authorList>
            <person name="Moore G.G."/>
            <person name="Mack B.M."/>
            <person name="Beltz S.B."/>
            <person name="Gilbert M.K."/>
        </authorList>
    </citation>
    <scope>NUCLEOTIDE SEQUENCE [LARGE SCALE GENOMIC DNA]</scope>
    <source>
        <strain evidence="3">NRRL 26010</strain>
    </source>
</reference>
<gene>
    <name evidence="2" type="ORF">ABOM_011837</name>
</gene>
<dbReference type="STRING" id="109264.A0A1F7ZJR7"/>
<name>A0A1F7ZJR7_9EURO</name>
<dbReference type="OrthoDB" id="4353330at2759"/>
<sequence length="176" mass="19153">MDTPDVAPSQPNETNLPDQASVAEQQANANNHGTNIAELVGFVIGFLSTASNEVLLGVFAGLVSATYILLGRLGLLLIGVASGIALHASWEGTSTHSSKNELHCRLLKRRREMGLDIAHRLLDWSKRNTTRIKSNDNLQELSNDVVEIEPDYTSFRPKTAAALESLTDAVIKDYVK</sequence>
<feature type="transmembrane region" description="Helical" evidence="1">
    <location>
        <begin position="39"/>
        <end position="62"/>
    </location>
</feature>
<evidence type="ECO:0000313" key="2">
    <source>
        <dbReference type="EMBL" id="OGM39549.1"/>
    </source>
</evidence>
<dbReference type="RefSeq" id="XP_022383266.1">
    <property type="nucleotide sequence ID" value="XM_022538965.1"/>
</dbReference>
<dbReference type="AlphaFoldDB" id="A0A1F7ZJR7"/>
<accession>A0A1F7ZJR7</accession>
<keyword evidence="1" id="KW-0812">Transmembrane</keyword>
<feature type="transmembrane region" description="Helical" evidence="1">
    <location>
        <begin position="69"/>
        <end position="90"/>
    </location>
</feature>
<dbReference type="Proteomes" id="UP000179179">
    <property type="component" value="Unassembled WGS sequence"/>
</dbReference>
<evidence type="ECO:0000313" key="3">
    <source>
        <dbReference type="Proteomes" id="UP000179179"/>
    </source>
</evidence>
<keyword evidence="1" id="KW-1133">Transmembrane helix</keyword>
<evidence type="ECO:0000256" key="1">
    <source>
        <dbReference type="SAM" id="Phobius"/>
    </source>
</evidence>
<keyword evidence="3" id="KW-1185">Reference proteome</keyword>
<keyword evidence="1" id="KW-0472">Membrane</keyword>
<organism evidence="2 3">
    <name type="scientific">Aspergillus bombycis</name>
    <dbReference type="NCBI Taxonomy" id="109264"/>
    <lineage>
        <taxon>Eukaryota</taxon>
        <taxon>Fungi</taxon>
        <taxon>Dikarya</taxon>
        <taxon>Ascomycota</taxon>
        <taxon>Pezizomycotina</taxon>
        <taxon>Eurotiomycetes</taxon>
        <taxon>Eurotiomycetidae</taxon>
        <taxon>Eurotiales</taxon>
        <taxon>Aspergillaceae</taxon>
        <taxon>Aspergillus</taxon>
    </lineage>
</organism>
<proteinExistence type="predicted"/>
<dbReference type="EMBL" id="LYCR01000195">
    <property type="protein sequence ID" value="OGM39549.1"/>
    <property type="molecule type" value="Genomic_DNA"/>
</dbReference>
<comment type="caution">
    <text evidence="2">The sequence shown here is derived from an EMBL/GenBank/DDBJ whole genome shotgun (WGS) entry which is preliminary data.</text>
</comment>
<protein>
    <submittedName>
        <fullName evidence="2">PX domain protein</fullName>
    </submittedName>
</protein>